<comment type="caution">
    <text evidence="6">The sequence shown here is derived from an EMBL/GenBank/DDBJ whole genome shotgun (WGS) entry which is preliminary data.</text>
</comment>
<gene>
    <name evidence="6" type="ORF">BGZ96_001924</name>
</gene>
<feature type="region of interest" description="Disordered" evidence="5">
    <location>
        <begin position="413"/>
        <end position="471"/>
    </location>
</feature>
<dbReference type="InterPro" id="IPR006603">
    <property type="entry name" value="PQ-loop_rpt"/>
</dbReference>
<evidence type="ECO:0000256" key="3">
    <source>
        <dbReference type="ARBA" id="ARBA00022989"/>
    </source>
</evidence>
<reference evidence="6 7" key="1">
    <citation type="journal article" date="2020" name="Fungal Divers.">
        <title>Resolving the Mortierellaceae phylogeny through synthesis of multi-gene phylogenetics and phylogenomics.</title>
        <authorList>
            <person name="Vandepol N."/>
            <person name="Liber J."/>
            <person name="Desiro A."/>
            <person name="Na H."/>
            <person name="Kennedy M."/>
            <person name="Barry K."/>
            <person name="Grigoriev I.V."/>
            <person name="Miller A.N."/>
            <person name="O'Donnell K."/>
            <person name="Stajich J.E."/>
            <person name="Bonito G."/>
        </authorList>
    </citation>
    <scope>NUCLEOTIDE SEQUENCE [LARGE SCALE GENOMIC DNA]</scope>
    <source>
        <strain evidence="6 7">AD045</strain>
    </source>
</reference>
<feature type="compositionally biased region" description="Polar residues" evidence="5">
    <location>
        <begin position="386"/>
        <end position="400"/>
    </location>
</feature>
<comment type="subcellular location">
    <subcellularLocation>
        <location evidence="1">Membrane</location>
        <topology evidence="1">Multi-pass membrane protein</topology>
    </subcellularLocation>
</comment>
<evidence type="ECO:0000256" key="4">
    <source>
        <dbReference type="ARBA" id="ARBA00023136"/>
    </source>
</evidence>
<feature type="region of interest" description="Disordered" evidence="5">
    <location>
        <begin position="365"/>
        <end position="400"/>
    </location>
</feature>
<feature type="compositionally biased region" description="Polar residues" evidence="5">
    <location>
        <begin position="128"/>
        <end position="140"/>
    </location>
</feature>
<dbReference type="EMBL" id="JAAAIM010001341">
    <property type="protein sequence ID" value="KAG0279565.1"/>
    <property type="molecule type" value="Genomic_DNA"/>
</dbReference>
<dbReference type="InterPro" id="IPR051415">
    <property type="entry name" value="LAAT-1"/>
</dbReference>
<accession>A0ABQ7JM19</accession>
<keyword evidence="2" id="KW-0812">Transmembrane</keyword>
<feature type="compositionally biased region" description="Polar residues" evidence="5">
    <location>
        <begin position="418"/>
        <end position="428"/>
    </location>
</feature>
<sequence length="471" mass="53127">MDVLPPQCIGWIETIFGECATTQRQAWSLILGYTSIFCWLNAQIPQIVENFKLSSAGEMQQKAESGDVILFTQWIYYSHQEKRRRSLPDIVVADLPEITENEQHHRPHHHQSRSSHHHRPSNNNRSSVYSQRSRRGTINTAEGIPPMGHNTDLESYREDGVEGMDPNETVSPLLPRPRLRRATTASEIAHRRSTSMVLFGLVLLTMRQTMPRLDHSGAGIYTYNSGASSSPGRVFSRRGLDETNSTMDEPASADPNIVQLGRIFAWVCTVFYLSSRMPQLWKNYTRKSVQGLSILMFFWAAMGNLSYTMSILNSKAAVDPETRRQFLQEAVPYVLGSSGTLMFDLSIFCQWLYYTGRLRVVGLKPKRHHHHHHRHHHSRTRGSRSQSGVNSMALSPSGSQSGLYNILVDEEDPDVIESPSNGQQTTPPQIGGDGLSSNLGYAPFQEEVGPLDRQEHQQNHGHGSDNRSPLF</sequence>
<feature type="compositionally biased region" description="Basic residues" evidence="5">
    <location>
        <begin position="365"/>
        <end position="382"/>
    </location>
</feature>
<feature type="region of interest" description="Disordered" evidence="5">
    <location>
        <begin position="100"/>
        <end position="178"/>
    </location>
</feature>
<evidence type="ECO:0000313" key="6">
    <source>
        <dbReference type="EMBL" id="KAG0279565.1"/>
    </source>
</evidence>
<dbReference type="Gene3D" id="1.20.1280.290">
    <property type="match status" value="1"/>
</dbReference>
<dbReference type="SMART" id="SM00679">
    <property type="entry name" value="CTNS"/>
    <property type="match status" value="1"/>
</dbReference>
<keyword evidence="7" id="KW-1185">Reference proteome</keyword>
<protein>
    <recommendedName>
        <fullName evidence="8">PQ-loop-domain-containing protein</fullName>
    </recommendedName>
</protein>
<keyword evidence="3" id="KW-1133">Transmembrane helix</keyword>
<feature type="compositionally biased region" description="Basic residues" evidence="5">
    <location>
        <begin position="105"/>
        <end position="120"/>
    </location>
</feature>
<dbReference type="Pfam" id="PF04193">
    <property type="entry name" value="PQ-loop"/>
    <property type="match status" value="2"/>
</dbReference>
<dbReference type="PANTHER" id="PTHR16201">
    <property type="entry name" value="SEVEN TRANSMEMBRANE PROTEIN 1-RELATED"/>
    <property type="match status" value="1"/>
</dbReference>
<evidence type="ECO:0008006" key="8">
    <source>
        <dbReference type="Google" id="ProtNLM"/>
    </source>
</evidence>
<name>A0ABQ7JM19_9FUNG</name>
<dbReference type="PANTHER" id="PTHR16201:SF34">
    <property type="entry name" value="LYSOSOMAL AMINO ACID TRANSPORTER 1"/>
    <property type="match status" value="1"/>
</dbReference>
<evidence type="ECO:0000256" key="1">
    <source>
        <dbReference type="ARBA" id="ARBA00004141"/>
    </source>
</evidence>
<feature type="compositionally biased region" description="Basic and acidic residues" evidence="5">
    <location>
        <begin position="450"/>
        <end position="465"/>
    </location>
</feature>
<proteinExistence type="predicted"/>
<organism evidence="6 7">
    <name type="scientific">Linnemannia gamsii</name>
    <dbReference type="NCBI Taxonomy" id="64522"/>
    <lineage>
        <taxon>Eukaryota</taxon>
        <taxon>Fungi</taxon>
        <taxon>Fungi incertae sedis</taxon>
        <taxon>Mucoromycota</taxon>
        <taxon>Mortierellomycotina</taxon>
        <taxon>Mortierellomycetes</taxon>
        <taxon>Mortierellales</taxon>
        <taxon>Mortierellaceae</taxon>
        <taxon>Linnemannia</taxon>
    </lineage>
</organism>
<evidence type="ECO:0000313" key="7">
    <source>
        <dbReference type="Proteomes" id="UP001194696"/>
    </source>
</evidence>
<dbReference type="Proteomes" id="UP001194696">
    <property type="component" value="Unassembled WGS sequence"/>
</dbReference>
<keyword evidence="4" id="KW-0472">Membrane</keyword>
<evidence type="ECO:0000256" key="2">
    <source>
        <dbReference type="ARBA" id="ARBA00022692"/>
    </source>
</evidence>
<evidence type="ECO:0000256" key="5">
    <source>
        <dbReference type="SAM" id="MobiDB-lite"/>
    </source>
</evidence>
<feature type="compositionally biased region" description="Basic and acidic residues" evidence="5">
    <location>
        <begin position="151"/>
        <end position="160"/>
    </location>
</feature>